<feature type="compositionally biased region" description="Low complexity" evidence="1">
    <location>
        <begin position="82"/>
        <end position="95"/>
    </location>
</feature>
<proteinExistence type="predicted"/>
<feature type="region of interest" description="Disordered" evidence="1">
    <location>
        <begin position="63"/>
        <end position="95"/>
    </location>
</feature>
<sequence>MQENPEDGGVTRFERLHLEQVDVVLGSHPRKQKAARRFRRKSHSLRILLLLLVGMLGYMAYNRSNYRPPQSPPASEPPPVAAEPSVLPEATTDGG</sequence>
<feature type="transmembrane region" description="Helical" evidence="2">
    <location>
        <begin position="43"/>
        <end position="61"/>
    </location>
</feature>
<dbReference type="AlphaFoldDB" id="A0A0M9GFC5"/>
<keyword evidence="2" id="KW-0472">Membrane</keyword>
<evidence type="ECO:0000256" key="1">
    <source>
        <dbReference type="SAM" id="MobiDB-lite"/>
    </source>
</evidence>
<dbReference type="RefSeq" id="WP_054063579.1">
    <property type="nucleotide sequence ID" value="NZ_JSYZ01000015.1"/>
</dbReference>
<comment type="caution">
    <text evidence="3">The sequence shown here is derived from an EMBL/GenBank/DDBJ whole genome shotgun (WGS) entry which is preliminary data.</text>
</comment>
<dbReference type="EMBL" id="JSYZ01000015">
    <property type="protein sequence ID" value="KPA89545.1"/>
    <property type="molecule type" value="Genomic_DNA"/>
</dbReference>
<protein>
    <submittedName>
        <fullName evidence="3">Uncharacterized protein</fullName>
    </submittedName>
</protein>
<name>A0A0M9GFC5_9PSED</name>
<feature type="compositionally biased region" description="Pro residues" evidence="1">
    <location>
        <begin position="69"/>
        <end position="81"/>
    </location>
</feature>
<keyword evidence="2" id="KW-1133">Transmembrane helix</keyword>
<dbReference type="Proteomes" id="UP000037931">
    <property type="component" value="Unassembled WGS sequence"/>
</dbReference>
<accession>A0A0M9GFC5</accession>
<reference evidence="3 4" key="1">
    <citation type="journal article" date="2015" name="PLoS ONE">
        <title>Rice-Infecting Pseudomonas Genomes Are Highly Accessorized and Harbor Multiple Putative Virulence Mechanisms to Cause Sheath Brown Rot.</title>
        <authorList>
            <person name="Quibod I.L."/>
            <person name="Grande G."/>
            <person name="Oreiro E.G."/>
            <person name="Borja F.N."/>
            <person name="Dossa G.S."/>
            <person name="Mauleon R."/>
            <person name="Cruz C.V."/>
            <person name="Oliva R."/>
        </authorList>
    </citation>
    <scope>NUCLEOTIDE SEQUENCE [LARGE SCALE GENOMIC DNA]</scope>
    <source>
        <strain evidence="3 4">IRRI 6609</strain>
    </source>
</reference>
<keyword evidence="2" id="KW-0812">Transmembrane</keyword>
<keyword evidence="4" id="KW-1185">Reference proteome</keyword>
<evidence type="ECO:0000313" key="4">
    <source>
        <dbReference type="Proteomes" id="UP000037931"/>
    </source>
</evidence>
<evidence type="ECO:0000256" key="2">
    <source>
        <dbReference type="SAM" id="Phobius"/>
    </source>
</evidence>
<evidence type="ECO:0000313" key="3">
    <source>
        <dbReference type="EMBL" id="KPA89545.1"/>
    </source>
</evidence>
<gene>
    <name evidence="3" type="ORF">PF66_03991</name>
</gene>
<dbReference type="PATRIC" id="fig|50340.43.peg.1295"/>
<organism evidence="3 4">
    <name type="scientific">Pseudomonas asplenii</name>
    <dbReference type="NCBI Taxonomy" id="53407"/>
    <lineage>
        <taxon>Bacteria</taxon>
        <taxon>Pseudomonadati</taxon>
        <taxon>Pseudomonadota</taxon>
        <taxon>Gammaproteobacteria</taxon>
        <taxon>Pseudomonadales</taxon>
        <taxon>Pseudomonadaceae</taxon>
        <taxon>Pseudomonas</taxon>
    </lineage>
</organism>